<keyword evidence="1" id="KW-1133">Transmembrane helix</keyword>
<protein>
    <recommendedName>
        <fullName evidence="4">Glycerophosphoryl diester phosphodiesterase membrane domain-containing protein</fullName>
    </recommendedName>
</protein>
<evidence type="ECO:0008006" key="4">
    <source>
        <dbReference type="Google" id="ProtNLM"/>
    </source>
</evidence>
<keyword evidence="1" id="KW-0812">Transmembrane</keyword>
<dbReference type="AlphaFoldDB" id="A0A841RQH6"/>
<name>A0A841RQH6_9BACI</name>
<organism evidence="2 3">
    <name type="scientific">Gracilibacillus halotolerans</name>
    <dbReference type="NCBI Taxonomy" id="74386"/>
    <lineage>
        <taxon>Bacteria</taxon>
        <taxon>Bacillati</taxon>
        <taxon>Bacillota</taxon>
        <taxon>Bacilli</taxon>
        <taxon>Bacillales</taxon>
        <taxon>Bacillaceae</taxon>
        <taxon>Gracilibacillus</taxon>
    </lineage>
</organism>
<evidence type="ECO:0000256" key="1">
    <source>
        <dbReference type="SAM" id="Phobius"/>
    </source>
</evidence>
<comment type="caution">
    <text evidence="2">The sequence shown here is derived from an EMBL/GenBank/DDBJ whole genome shotgun (WGS) entry which is preliminary data.</text>
</comment>
<dbReference type="RefSeq" id="WP_184247862.1">
    <property type="nucleotide sequence ID" value="NZ_BAAACU010000064.1"/>
</dbReference>
<dbReference type="PANTHER" id="PTHR33133:SF1">
    <property type="entry name" value="EXPRESSED PROTEIN-RELATED"/>
    <property type="match status" value="1"/>
</dbReference>
<feature type="transmembrane region" description="Helical" evidence="1">
    <location>
        <begin position="29"/>
        <end position="50"/>
    </location>
</feature>
<dbReference type="Proteomes" id="UP000572212">
    <property type="component" value="Unassembled WGS sequence"/>
</dbReference>
<feature type="transmembrane region" description="Helical" evidence="1">
    <location>
        <begin position="169"/>
        <end position="190"/>
    </location>
</feature>
<keyword evidence="3" id="KW-1185">Reference proteome</keyword>
<dbReference type="EMBL" id="JACHON010000008">
    <property type="protein sequence ID" value="MBB6513174.1"/>
    <property type="molecule type" value="Genomic_DNA"/>
</dbReference>
<feature type="transmembrane region" description="Helical" evidence="1">
    <location>
        <begin position="85"/>
        <end position="109"/>
    </location>
</feature>
<feature type="transmembrane region" description="Helical" evidence="1">
    <location>
        <begin position="225"/>
        <end position="250"/>
    </location>
</feature>
<proteinExistence type="predicted"/>
<dbReference type="PANTHER" id="PTHR33133">
    <property type="entry name" value="OS08G0107100 PROTEIN-RELATED"/>
    <property type="match status" value="1"/>
</dbReference>
<evidence type="ECO:0000313" key="2">
    <source>
        <dbReference type="EMBL" id="MBB6513174.1"/>
    </source>
</evidence>
<gene>
    <name evidence="2" type="ORF">GGQ92_001964</name>
</gene>
<reference evidence="2 3" key="1">
    <citation type="submission" date="2020-08" db="EMBL/GenBank/DDBJ databases">
        <title>Genomic Encyclopedia of Type Strains, Phase IV (KMG-IV): sequencing the most valuable type-strain genomes for metagenomic binning, comparative biology and taxonomic classification.</title>
        <authorList>
            <person name="Goeker M."/>
        </authorList>
    </citation>
    <scope>NUCLEOTIDE SEQUENCE [LARGE SCALE GENOMIC DNA]</scope>
    <source>
        <strain evidence="2 3">DSM 11805</strain>
    </source>
</reference>
<sequence length="300" mass="33466">MDNNIQRPLSFGKILDQTFRIIRGYFKPIFLIVFYIMIPVLALQAIILAVTGHKMLIGDDSIQNIWSATATELDMYADYNPIRDFGYFLSMAPIFFATPLIVGAISHVVKRARAGEPAEAVEMIKLTFPRYWPLLGSTLLFGIIAFSIVFASIFAGAFLVAFLAIESAYVIAILLALLMIVGGFIGYGLLFTRWILYLPATLFEKVAPGLGRSWRLTKRQTWKFFGIYVILTILSSIIIGALNFLPALFLGTSIIGNLWTNFVSLISSIILAVAWAIMYFDASLRQDAADIQDLVDTYNT</sequence>
<feature type="transmembrane region" description="Helical" evidence="1">
    <location>
        <begin position="262"/>
        <end position="280"/>
    </location>
</feature>
<feature type="transmembrane region" description="Helical" evidence="1">
    <location>
        <begin position="130"/>
        <end position="163"/>
    </location>
</feature>
<evidence type="ECO:0000313" key="3">
    <source>
        <dbReference type="Proteomes" id="UP000572212"/>
    </source>
</evidence>
<keyword evidence="1" id="KW-0472">Membrane</keyword>
<accession>A0A841RQH6</accession>